<organism evidence="2 3">
    <name type="scientific">Cyclobacterium marinum (strain ATCC 25205 / DSM 745 / LMG 13164 / NCIMB 1802)</name>
    <name type="common">Flectobacillus marinus</name>
    <dbReference type="NCBI Taxonomy" id="880070"/>
    <lineage>
        <taxon>Bacteria</taxon>
        <taxon>Pseudomonadati</taxon>
        <taxon>Bacteroidota</taxon>
        <taxon>Cytophagia</taxon>
        <taxon>Cytophagales</taxon>
        <taxon>Cyclobacteriaceae</taxon>
        <taxon>Cyclobacterium</taxon>
    </lineage>
</organism>
<keyword evidence="3" id="KW-1185">Reference proteome</keyword>
<gene>
    <name evidence="2" type="ordered locus">Cycma_0257</name>
</gene>
<protein>
    <submittedName>
        <fullName evidence="2">Endodeoxyribonuclease</fullName>
    </submittedName>
</protein>
<dbReference type="InterPro" id="IPR033390">
    <property type="entry name" value="Rv2179c-like"/>
</dbReference>
<dbReference type="STRING" id="880070.Cycma_0257"/>
<dbReference type="KEGG" id="cmr:Cycma_0257"/>
<sequence length="171" mass="19482">MLDLETMGNASFAAIISIGLVEFDIETGITGREFYVNVDLQSCIDLGLIIDASTLKWWMKQNDHARKEFTDRVSIPIQNALSDVAEFCNKNYQIWGNSARFDCGILQNAFNKAGMDIPWDYKKERCIRTLVSFAPNIKANFKQSGNAHNALDDCKYQIGYCSEIWRYLNSD</sequence>
<evidence type="ECO:0000313" key="3">
    <source>
        <dbReference type="Proteomes" id="UP000001635"/>
    </source>
</evidence>
<dbReference type="SUPFAM" id="SSF53098">
    <property type="entry name" value="Ribonuclease H-like"/>
    <property type="match status" value="1"/>
</dbReference>
<dbReference type="Gene3D" id="3.30.420.10">
    <property type="entry name" value="Ribonuclease H-like superfamily/Ribonuclease H"/>
    <property type="match status" value="1"/>
</dbReference>
<evidence type="ECO:0000259" key="1">
    <source>
        <dbReference type="Pfam" id="PF16473"/>
    </source>
</evidence>
<dbReference type="InterPro" id="IPR036397">
    <property type="entry name" value="RNaseH_sf"/>
</dbReference>
<dbReference type="AlphaFoldDB" id="G0J398"/>
<dbReference type="EMBL" id="CP002955">
    <property type="protein sequence ID" value="AEL24039.1"/>
    <property type="molecule type" value="Genomic_DNA"/>
</dbReference>
<dbReference type="Proteomes" id="UP000001635">
    <property type="component" value="Chromosome"/>
</dbReference>
<dbReference type="HOGENOM" id="CLU_094039_1_0_10"/>
<feature type="domain" description="3'-5' exoribonuclease Rv2179c-like" evidence="1">
    <location>
        <begin position="1"/>
        <end position="165"/>
    </location>
</feature>
<dbReference type="eggNOG" id="COG0847">
    <property type="taxonomic scope" value="Bacteria"/>
</dbReference>
<evidence type="ECO:0000313" key="2">
    <source>
        <dbReference type="EMBL" id="AEL24039.1"/>
    </source>
</evidence>
<dbReference type="GO" id="GO:0003676">
    <property type="term" value="F:nucleic acid binding"/>
    <property type="evidence" value="ECO:0007669"/>
    <property type="project" value="InterPro"/>
</dbReference>
<dbReference type="Pfam" id="PF16473">
    <property type="entry name" value="Rv2179c-like"/>
    <property type="match status" value="1"/>
</dbReference>
<reference evidence="3" key="1">
    <citation type="submission" date="2011-07" db="EMBL/GenBank/DDBJ databases">
        <title>The complete genome of Cyclobacterium marinum DSM 745.</title>
        <authorList>
            <person name="Lucas S."/>
            <person name="Han J."/>
            <person name="Lapidus A."/>
            <person name="Bruce D."/>
            <person name="Goodwin L."/>
            <person name="Pitluck S."/>
            <person name="Peters L."/>
            <person name="Kyrpides N."/>
            <person name="Mavromatis K."/>
            <person name="Ivanova N."/>
            <person name="Ovchinnikova G."/>
            <person name="Chertkov O."/>
            <person name="Detter J.C."/>
            <person name="Tapia R."/>
            <person name="Han C."/>
            <person name="Land M."/>
            <person name="Hauser L."/>
            <person name="Markowitz V."/>
            <person name="Cheng J.-F."/>
            <person name="Hugenholtz P."/>
            <person name="Woyke T."/>
            <person name="Wu D."/>
            <person name="Tindall B."/>
            <person name="Schuetze A."/>
            <person name="Brambilla E."/>
            <person name="Klenk H.-P."/>
            <person name="Eisen J.A."/>
        </authorList>
    </citation>
    <scope>NUCLEOTIDE SEQUENCE [LARGE SCALE GENOMIC DNA]</scope>
    <source>
        <strain evidence="3">ATCC 25205 / DSM 745 / LMG 13164 / NCIMB 1802</strain>
    </source>
</reference>
<dbReference type="InterPro" id="IPR012337">
    <property type="entry name" value="RNaseH-like_sf"/>
</dbReference>
<proteinExistence type="predicted"/>
<name>G0J398_CYCMS</name>
<accession>G0J398</accession>